<feature type="transmembrane region" description="Helical" evidence="1">
    <location>
        <begin position="86"/>
        <end position="104"/>
    </location>
</feature>
<accession>A0ABR2KCQ4</accession>
<comment type="caution">
    <text evidence="2">The sequence shown here is derived from an EMBL/GenBank/DDBJ whole genome shotgun (WGS) entry which is preliminary data.</text>
</comment>
<keyword evidence="3" id="KW-1185">Reference proteome</keyword>
<keyword evidence="1" id="KW-0472">Membrane</keyword>
<evidence type="ECO:0000256" key="1">
    <source>
        <dbReference type="SAM" id="Phobius"/>
    </source>
</evidence>
<proteinExistence type="predicted"/>
<sequence length="111" mass="12561">MSSSDGAGANNGIPSSLNSFPIGLGFDAFPDTTRASNCPFSSSRSLSLLWSLQRLVKQPILFQYLNFQLIIDRLIFVTFFKKNRKLLFGLIVFASIWTLVNYFHKKLGFFN</sequence>
<dbReference type="EMBL" id="JAPFFF010000005">
    <property type="protein sequence ID" value="KAK8888909.1"/>
    <property type="molecule type" value="Genomic_DNA"/>
</dbReference>
<protein>
    <submittedName>
        <fullName evidence="2">Uncharacterized protein</fullName>
    </submittedName>
</protein>
<reference evidence="2 3" key="1">
    <citation type="submission" date="2024-04" db="EMBL/GenBank/DDBJ databases">
        <title>Tritrichomonas musculus Genome.</title>
        <authorList>
            <person name="Alves-Ferreira E."/>
            <person name="Grigg M."/>
            <person name="Lorenzi H."/>
            <person name="Galac M."/>
        </authorList>
    </citation>
    <scope>NUCLEOTIDE SEQUENCE [LARGE SCALE GENOMIC DNA]</scope>
    <source>
        <strain evidence="2 3">EAF2021</strain>
    </source>
</reference>
<keyword evidence="1" id="KW-0812">Transmembrane</keyword>
<organism evidence="2 3">
    <name type="scientific">Tritrichomonas musculus</name>
    <dbReference type="NCBI Taxonomy" id="1915356"/>
    <lineage>
        <taxon>Eukaryota</taxon>
        <taxon>Metamonada</taxon>
        <taxon>Parabasalia</taxon>
        <taxon>Tritrichomonadida</taxon>
        <taxon>Tritrichomonadidae</taxon>
        <taxon>Tritrichomonas</taxon>
    </lineage>
</organism>
<gene>
    <name evidence="2" type="ORF">M9Y10_033649</name>
</gene>
<keyword evidence="1" id="KW-1133">Transmembrane helix</keyword>
<evidence type="ECO:0000313" key="2">
    <source>
        <dbReference type="EMBL" id="KAK8888909.1"/>
    </source>
</evidence>
<name>A0ABR2KCQ4_9EUKA</name>
<evidence type="ECO:0000313" key="3">
    <source>
        <dbReference type="Proteomes" id="UP001470230"/>
    </source>
</evidence>
<dbReference type="Proteomes" id="UP001470230">
    <property type="component" value="Unassembled WGS sequence"/>
</dbReference>